<feature type="transmembrane region" description="Helical" evidence="1">
    <location>
        <begin position="90"/>
        <end position="111"/>
    </location>
</feature>
<organism evidence="2 3">
    <name type="scientific">Paenibacillus mangrovi</name>
    <dbReference type="NCBI Taxonomy" id="2931978"/>
    <lineage>
        <taxon>Bacteria</taxon>
        <taxon>Bacillati</taxon>
        <taxon>Bacillota</taxon>
        <taxon>Bacilli</taxon>
        <taxon>Bacillales</taxon>
        <taxon>Paenibacillaceae</taxon>
        <taxon>Paenibacillus</taxon>
    </lineage>
</organism>
<dbReference type="Pfam" id="PF10067">
    <property type="entry name" value="DUF2306"/>
    <property type="match status" value="1"/>
</dbReference>
<keyword evidence="1" id="KW-0472">Membrane</keyword>
<keyword evidence="1" id="KW-1133">Transmembrane helix</keyword>
<proteinExistence type="predicted"/>
<name>A0A9X2B7D3_9BACL</name>
<keyword evidence="1" id="KW-0812">Transmembrane</keyword>
<evidence type="ECO:0000313" key="3">
    <source>
        <dbReference type="Proteomes" id="UP001139347"/>
    </source>
</evidence>
<evidence type="ECO:0000256" key="1">
    <source>
        <dbReference type="SAM" id="Phobius"/>
    </source>
</evidence>
<gene>
    <name evidence="2" type="ORF">MUG84_24365</name>
</gene>
<feature type="transmembrane region" description="Helical" evidence="1">
    <location>
        <begin position="185"/>
        <end position="206"/>
    </location>
</feature>
<evidence type="ECO:0000313" key="2">
    <source>
        <dbReference type="EMBL" id="MCJ8014822.1"/>
    </source>
</evidence>
<feature type="transmembrane region" description="Helical" evidence="1">
    <location>
        <begin position="7"/>
        <end position="29"/>
    </location>
</feature>
<accession>A0A9X2B7D3</accession>
<reference evidence="2" key="1">
    <citation type="submission" date="2022-04" db="EMBL/GenBank/DDBJ databases">
        <title>Paenibacillus mangrovi sp. nov., a novel endophytic bacterium isolated from bark of Kandelia candel.</title>
        <authorList>
            <person name="Tuo L."/>
        </authorList>
    </citation>
    <scope>NUCLEOTIDE SEQUENCE</scope>
    <source>
        <strain evidence="2">KQZ6P-2</strain>
    </source>
</reference>
<dbReference type="RefSeq" id="WP_244730224.1">
    <property type="nucleotide sequence ID" value="NZ_JALIRP010000015.1"/>
</dbReference>
<dbReference type="Proteomes" id="UP001139347">
    <property type="component" value="Unassembled WGS sequence"/>
</dbReference>
<dbReference type="EMBL" id="JALIRP010000015">
    <property type="protein sequence ID" value="MCJ8014822.1"/>
    <property type="molecule type" value="Genomic_DNA"/>
</dbReference>
<dbReference type="InterPro" id="IPR018750">
    <property type="entry name" value="DUF2306_membrane"/>
</dbReference>
<keyword evidence="3" id="KW-1185">Reference proteome</keyword>
<feature type="transmembrane region" description="Helical" evidence="1">
    <location>
        <begin position="58"/>
        <end position="78"/>
    </location>
</feature>
<feature type="transmembrane region" description="Helical" evidence="1">
    <location>
        <begin position="117"/>
        <end position="136"/>
    </location>
</feature>
<sequence length="218" mass="24905">MSKNKLLYVLMLVVIVIFIVYIAFVQMILDPQAATFLGFKTNLNHPLNKTIWLATMRVHVVSACIGMISGAVNFADWIRKKHRKFHKINGYVYLATVMIVGLTSGYMAPYATGGRGVSIAFNILTMLWPAFTVIAIHQIRKKQVQSHQKWMIRSYAYCFTNMTVHLLTSFFRSAAGWSYPDSYRISVYITIPLLYILAEVVIRAVLRKPKHAVRLNKS</sequence>
<dbReference type="AlphaFoldDB" id="A0A9X2B7D3"/>
<protein>
    <submittedName>
        <fullName evidence="2">DUF2306 domain-containing protein</fullName>
    </submittedName>
</protein>
<comment type="caution">
    <text evidence="2">The sequence shown here is derived from an EMBL/GenBank/DDBJ whole genome shotgun (WGS) entry which is preliminary data.</text>
</comment>
<feature type="transmembrane region" description="Helical" evidence="1">
    <location>
        <begin position="156"/>
        <end position="179"/>
    </location>
</feature>